<evidence type="ECO:0000313" key="7">
    <source>
        <dbReference type="Proteomes" id="UP000180254"/>
    </source>
</evidence>
<keyword evidence="4" id="KW-1133">Transmembrane helix</keyword>
<keyword evidence="3 6" id="KW-0808">Transferase</keyword>
<evidence type="ECO:0000256" key="2">
    <source>
        <dbReference type="ARBA" id="ARBA00022676"/>
    </source>
</evidence>
<keyword evidence="7" id="KW-1185">Reference proteome</keyword>
<gene>
    <name evidence="6" type="primary">icaA_1</name>
    <name evidence="6" type="ORF">EUAN_02250</name>
</gene>
<accession>A0A1S1V9R4</accession>
<dbReference type="RefSeq" id="WP_071060789.1">
    <property type="nucleotide sequence ID" value="NZ_MKIE01000001.1"/>
</dbReference>
<dbReference type="Proteomes" id="UP000180254">
    <property type="component" value="Unassembled WGS sequence"/>
</dbReference>
<protein>
    <submittedName>
        <fullName evidence="6">Poly-beta-1,6-N-acetyl-D-glucosamine synthase</fullName>
        <ecNumber evidence="6">2.4.1.-</ecNumber>
    </submittedName>
</protein>
<evidence type="ECO:0000256" key="4">
    <source>
        <dbReference type="SAM" id="Phobius"/>
    </source>
</evidence>
<dbReference type="OrthoDB" id="9766971at2"/>
<dbReference type="GO" id="GO:0016757">
    <property type="term" value="F:glycosyltransferase activity"/>
    <property type="evidence" value="ECO:0007669"/>
    <property type="project" value="UniProtKB-KW"/>
</dbReference>
<proteinExistence type="inferred from homology"/>
<evidence type="ECO:0000259" key="5">
    <source>
        <dbReference type="Pfam" id="PF00535"/>
    </source>
</evidence>
<comment type="similarity">
    <text evidence="1">Belongs to the glycosyltransferase 2 family.</text>
</comment>
<dbReference type="CDD" id="cd06423">
    <property type="entry name" value="CESA_like"/>
    <property type="match status" value="1"/>
</dbReference>
<dbReference type="SUPFAM" id="SSF53448">
    <property type="entry name" value="Nucleotide-diphospho-sugar transferases"/>
    <property type="match status" value="1"/>
</dbReference>
<keyword evidence="2 6" id="KW-0328">Glycosyltransferase</keyword>
<dbReference type="InterPro" id="IPR029044">
    <property type="entry name" value="Nucleotide-diphossugar_trans"/>
</dbReference>
<feature type="transmembrane region" description="Helical" evidence="4">
    <location>
        <begin position="12"/>
        <end position="35"/>
    </location>
</feature>
<dbReference type="Pfam" id="PF03142">
    <property type="entry name" value="Chitin_synth_2"/>
    <property type="match status" value="1"/>
</dbReference>
<organism evidence="6 7">
    <name type="scientific">Andreesenia angusta</name>
    <dbReference type="NCBI Taxonomy" id="39480"/>
    <lineage>
        <taxon>Bacteria</taxon>
        <taxon>Bacillati</taxon>
        <taxon>Bacillota</taxon>
        <taxon>Tissierellia</taxon>
        <taxon>Tissierellales</taxon>
        <taxon>Gottschalkiaceae</taxon>
        <taxon>Andreesenia</taxon>
    </lineage>
</organism>
<comment type="caution">
    <text evidence="6">The sequence shown here is derived from an EMBL/GenBank/DDBJ whole genome shotgun (WGS) entry which is preliminary data.</text>
</comment>
<keyword evidence="4" id="KW-0812">Transmembrane</keyword>
<feature type="domain" description="Glycosyltransferase 2-like" evidence="5">
    <location>
        <begin position="65"/>
        <end position="210"/>
    </location>
</feature>
<evidence type="ECO:0000256" key="1">
    <source>
        <dbReference type="ARBA" id="ARBA00006739"/>
    </source>
</evidence>
<dbReference type="Pfam" id="PF00535">
    <property type="entry name" value="Glycos_transf_2"/>
    <property type="match status" value="1"/>
</dbReference>
<evidence type="ECO:0000313" key="6">
    <source>
        <dbReference type="EMBL" id="OHW63361.1"/>
    </source>
</evidence>
<keyword evidence="4" id="KW-0472">Membrane</keyword>
<dbReference type="InterPro" id="IPR001173">
    <property type="entry name" value="Glyco_trans_2-like"/>
</dbReference>
<dbReference type="PANTHER" id="PTHR43630">
    <property type="entry name" value="POLY-BETA-1,6-N-ACETYL-D-GLUCOSAMINE SYNTHASE"/>
    <property type="match status" value="1"/>
</dbReference>
<sequence length="471" mass="54399">MSRTEIVPLIVLWFNYLIVFYIGFINIVYTLLLLGSTKEMYIYHKKIKYWSDQEMIDSNYTPPLSILVPCHNEEDTIVDNVKALMNLEYREYEIVIVNDGSTDNTLKVLRENFDFKLSDIPYRRQIETERVKSIYISTIYDNIVLVNKENGGKADALNAGINICKYPLFTAIDADSIIERSSLIKVIRPFIEDPEVIASGGIVRPINDSEVDNGFLQSIRLPKSSLARFQVVEYLRAFLFGRISWSAVNSLLIVSGAFGVFQKRVTISAGGYTKDTIGEDMELVTKIHRIMKERGENYKIVFVPDPVCWTQVPEDMKTLKSQRQRWHKGLIDTVLNHKKMIFNANYGTVGLLGMPYYLLIEIVGVLVEVFGYAFAIISFIYGIVDLEFAIVFLGVSVLYGIFLSLGAVFLEEYNFKKYDKISDYLLLVLYGILENFGYRQIVTVWRFTAFFKYRRNHKVWGDMKRKKFTQS</sequence>
<feature type="transmembrane region" description="Helical" evidence="4">
    <location>
        <begin position="388"/>
        <end position="410"/>
    </location>
</feature>
<evidence type="ECO:0000256" key="3">
    <source>
        <dbReference type="ARBA" id="ARBA00022679"/>
    </source>
</evidence>
<dbReference type="AlphaFoldDB" id="A0A1S1V9R4"/>
<dbReference type="STRING" id="39480.EUAN_02250"/>
<dbReference type="EMBL" id="MKIE01000001">
    <property type="protein sequence ID" value="OHW63361.1"/>
    <property type="molecule type" value="Genomic_DNA"/>
</dbReference>
<dbReference type="Gene3D" id="3.90.550.10">
    <property type="entry name" value="Spore Coat Polysaccharide Biosynthesis Protein SpsA, Chain A"/>
    <property type="match status" value="1"/>
</dbReference>
<dbReference type="PANTHER" id="PTHR43630:SF1">
    <property type="entry name" value="POLY-BETA-1,6-N-ACETYL-D-GLUCOSAMINE SYNTHASE"/>
    <property type="match status" value="1"/>
</dbReference>
<dbReference type="EC" id="2.4.1.-" evidence="6"/>
<feature type="transmembrane region" description="Helical" evidence="4">
    <location>
        <begin position="356"/>
        <end position="382"/>
    </location>
</feature>
<reference evidence="6 7" key="1">
    <citation type="submission" date="2016-09" db="EMBL/GenBank/DDBJ databases">
        <title>Genome sequence of Eubacterium angustum.</title>
        <authorList>
            <person name="Poehlein A."/>
            <person name="Daniel R."/>
        </authorList>
    </citation>
    <scope>NUCLEOTIDE SEQUENCE [LARGE SCALE GENOMIC DNA]</scope>
    <source>
        <strain evidence="6 7">DSM 1989</strain>
    </source>
</reference>
<name>A0A1S1V9R4_9FIRM</name>